<keyword evidence="2" id="KW-1185">Reference proteome</keyword>
<protein>
    <recommendedName>
        <fullName evidence="3">DUF3143 domain-containing protein</fullName>
    </recommendedName>
</protein>
<sequence length="90" mass="10598">MILPPSDTPLYNHPLPAIEQWLKQRGCQQDRRELHCWKVEQSDWKAELWLDIDQLTVRYLKAGENGQDVQRSFKYSLSRQDVEEAVFAGP</sequence>
<evidence type="ECO:0008006" key="3">
    <source>
        <dbReference type="Google" id="ProtNLM"/>
    </source>
</evidence>
<dbReference type="PANTHER" id="PTHR35765:SF2">
    <property type="entry name" value="OS05G0569200 PROTEIN"/>
    <property type="match status" value="1"/>
</dbReference>
<dbReference type="Pfam" id="PF11341">
    <property type="entry name" value="DUF3143"/>
    <property type="match status" value="1"/>
</dbReference>
<name>A0AAV3XG55_9CYAN</name>
<dbReference type="PANTHER" id="PTHR35765">
    <property type="entry name" value="OS05G0569200 PROTEIN"/>
    <property type="match status" value="1"/>
</dbReference>
<organism evidence="1 2">
    <name type="scientific">Microseira wollei NIES-4236</name>
    <dbReference type="NCBI Taxonomy" id="2530354"/>
    <lineage>
        <taxon>Bacteria</taxon>
        <taxon>Bacillati</taxon>
        <taxon>Cyanobacteriota</taxon>
        <taxon>Cyanophyceae</taxon>
        <taxon>Oscillatoriophycideae</taxon>
        <taxon>Aerosakkonematales</taxon>
        <taxon>Aerosakkonemataceae</taxon>
        <taxon>Microseira</taxon>
    </lineage>
</organism>
<accession>A0AAV3XG55</accession>
<comment type="caution">
    <text evidence="1">The sequence shown here is derived from an EMBL/GenBank/DDBJ whole genome shotgun (WGS) entry which is preliminary data.</text>
</comment>
<dbReference type="EMBL" id="BLAY01000092">
    <property type="protein sequence ID" value="GET40491.1"/>
    <property type="molecule type" value="Genomic_DNA"/>
</dbReference>
<gene>
    <name evidence="1" type="ORF">MiSe_53000</name>
</gene>
<dbReference type="AlphaFoldDB" id="A0AAV3XG55"/>
<evidence type="ECO:0000313" key="1">
    <source>
        <dbReference type="EMBL" id="GET40491.1"/>
    </source>
</evidence>
<dbReference type="Proteomes" id="UP001050975">
    <property type="component" value="Unassembled WGS sequence"/>
</dbReference>
<proteinExistence type="predicted"/>
<evidence type="ECO:0000313" key="2">
    <source>
        <dbReference type="Proteomes" id="UP001050975"/>
    </source>
</evidence>
<dbReference type="RefSeq" id="WP_226586344.1">
    <property type="nucleotide sequence ID" value="NZ_BLAY01000092.1"/>
</dbReference>
<reference evidence="1" key="1">
    <citation type="submission" date="2019-10" db="EMBL/GenBank/DDBJ databases">
        <title>Draft genome sequece of Microseira wollei NIES-4236.</title>
        <authorList>
            <person name="Yamaguchi H."/>
            <person name="Suzuki S."/>
            <person name="Kawachi M."/>
        </authorList>
    </citation>
    <scope>NUCLEOTIDE SEQUENCE</scope>
    <source>
        <strain evidence="1">NIES-4236</strain>
    </source>
</reference>
<dbReference type="InterPro" id="IPR021489">
    <property type="entry name" value="DUF3143"/>
</dbReference>